<accession>A0ABP9LCU6</accession>
<evidence type="ECO:0000313" key="2">
    <source>
        <dbReference type="Proteomes" id="UP001500124"/>
    </source>
</evidence>
<proteinExistence type="predicted"/>
<dbReference type="CDD" id="cd00093">
    <property type="entry name" value="HTH_XRE"/>
    <property type="match status" value="1"/>
</dbReference>
<organism evidence="1 2">
    <name type="scientific">Streptomyces similanensis</name>
    <dbReference type="NCBI Taxonomy" id="1274988"/>
    <lineage>
        <taxon>Bacteria</taxon>
        <taxon>Bacillati</taxon>
        <taxon>Actinomycetota</taxon>
        <taxon>Actinomycetes</taxon>
        <taxon>Kitasatosporales</taxon>
        <taxon>Streptomycetaceae</taxon>
        <taxon>Streptomyces</taxon>
    </lineage>
</organism>
<keyword evidence="2" id="KW-1185">Reference proteome</keyword>
<name>A0ABP9LCU6_9ACTN</name>
<reference evidence="2" key="1">
    <citation type="journal article" date="2019" name="Int. J. Syst. Evol. Microbiol.">
        <title>The Global Catalogue of Microorganisms (GCM) 10K type strain sequencing project: providing services to taxonomists for standard genome sequencing and annotation.</title>
        <authorList>
            <consortium name="The Broad Institute Genomics Platform"/>
            <consortium name="The Broad Institute Genome Sequencing Center for Infectious Disease"/>
            <person name="Wu L."/>
            <person name="Ma J."/>
        </authorList>
    </citation>
    <scope>NUCLEOTIDE SEQUENCE [LARGE SCALE GENOMIC DNA]</scope>
    <source>
        <strain evidence="2">JCM 18410</strain>
    </source>
</reference>
<sequence>MLGRYPSGNLTVGWIPIPLWTSWSRIVTTSLGPIDLPDWAWERAEVREALRARDVGAVFRRVQQYAGASQTRIGMAVGMTQARVNEIINGRREVSRLDVYERIADGLRMPDDARHLLGLAASRERRTGGAAFDLAAFPEVVRVYAAQSSAAQEIQQQAREAQQLDVLAVRGLGLIGLNDSLLRACLPRDQGGKGLQVRIALLDPDSDALTRRAAEIGESAESLASGVRLTEARLRELADTCEVSVYRYRMLPTWRLIRTDDTMFVGAFDVGWEGHESATYKVMATPHGPLYRGFRRMFQAIIDGAEQTV</sequence>
<evidence type="ECO:0008006" key="3">
    <source>
        <dbReference type="Google" id="ProtNLM"/>
    </source>
</evidence>
<dbReference type="InterPro" id="IPR010982">
    <property type="entry name" value="Lambda_DNA-bd_dom_sf"/>
</dbReference>
<dbReference type="Pfam" id="PF13560">
    <property type="entry name" value="HTH_31"/>
    <property type="match status" value="1"/>
</dbReference>
<evidence type="ECO:0000313" key="1">
    <source>
        <dbReference type="EMBL" id="GAA5075717.1"/>
    </source>
</evidence>
<gene>
    <name evidence="1" type="ORF">GCM10023336_65230</name>
</gene>
<dbReference type="Gene3D" id="1.10.260.40">
    <property type="entry name" value="lambda repressor-like DNA-binding domains"/>
    <property type="match status" value="1"/>
</dbReference>
<dbReference type="InterPro" id="IPR001387">
    <property type="entry name" value="Cro/C1-type_HTH"/>
</dbReference>
<dbReference type="Proteomes" id="UP001500124">
    <property type="component" value="Unassembled WGS sequence"/>
</dbReference>
<comment type="caution">
    <text evidence="1">The sequence shown here is derived from an EMBL/GenBank/DDBJ whole genome shotgun (WGS) entry which is preliminary data.</text>
</comment>
<dbReference type="EMBL" id="BAABKC010000113">
    <property type="protein sequence ID" value="GAA5075717.1"/>
    <property type="molecule type" value="Genomic_DNA"/>
</dbReference>
<dbReference type="SUPFAM" id="SSF47413">
    <property type="entry name" value="lambda repressor-like DNA-binding domains"/>
    <property type="match status" value="1"/>
</dbReference>
<protein>
    <recommendedName>
        <fullName evidence="3">XRE family transcriptional regulator</fullName>
    </recommendedName>
</protein>